<comment type="caution">
    <text evidence="1">The sequence shown here is derived from an EMBL/GenBank/DDBJ whole genome shotgun (WGS) entry which is preliminary data.</text>
</comment>
<dbReference type="AlphaFoldDB" id="A0A557SRH6"/>
<organism evidence="1 2">
    <name type="scientific">Candidatus Nitrosocosmicus arcticus</name>
    <dbReference type="NCBI Taxonomy" id="2035267"/>
    <lineage>
        <taxon>Archaea</taxon>
        <taxon>Nitrososphaerota</taxon>
        <taxon>Nitrososphaeria</taxon>
        <taxon>Nitrososphaerales</taxon>
        <taxon>Nitrososphaeraceae</taxon>
        <taxon>Candidatus Nitrosocosmicus</taxon>
    </lineage>
</organism>
<name>A0A557SRH6_9ARCH</name>
<evidence type="ECO:0000313" key="1">
    <source>
        <dbReference type="EMBL" id="TVP39199.1"/>
    </source>
</evidence>
<accession>A0A557SRH6</accession>
<protein>
    <submittedName>
        <fullName evidence="1">Uncharacterized protein</fullName>
    </submittedName>
</protein>
<keyword evidence="2" id="KW-1185">Reference proteome</keyword>
<reference evidence="1 2" key="1">
    <citation type="journal article" date="2019" name="Front. Microbiol.">
        <title>Ammonia Oxidation by the Arctic Terrestrial Thaumarchaeote Candidatus Nitrosocosmicus arcticus Is Stimulated by Increasing Temperatures.</title>
        <authorList>
            <person name="Alves R.J.E."/>
            <person name="Kerou M."/>
            <person name="Zappe A."/>
            <person name="Bittner R."/>
            <person name="Abby S.S."/>
            <person name="Schmidt H.A."/>
            <person name="Pfeifer K."/>
            <person name="Schleper C."/>
        </authorList>
    </citation>
    <scope>NUCLEOTIDE SEQUENCE [LARGE SCALE GENOMIC DNA]</scope>
    <source>
        <strain evidence="1 2">Kfb</strain>
    </source>
</reference>
<proteinExistence type="predicted"/>
<dbReference type="Proteomes" id="UP000315289">
    <property type="component" value="Unassembled WGS sequence"/>
</dbReference>
<sequence>MELFIDHDEPSKALILYDQEEKRKILYFNYVSYFNSNPIPLTVSKLTF</sequence>
<evidence type="ECO:0000313" key="2">
    <source>
        <dbReference type="Proteomes" id="UP000315289"/>
    </source>
</evidence>
<dbReference type="EMBL" id="VOAH01000018">
    <property type="protein sequence ID" value="TVP39199.1"/>
    <property type="molecule type" value="Genomic_DNA"/>
</dbReference>
<gene>
    <name evidence="1" type="ORF">NARC_180010</name>
</gene>